<keyword evidence="3" id="KW-0804">Transcription</keyword>
<dbReference type="Proteomes" id="UP000199341">
    <property type="component" value="Unassembled WGS sequence"/>
</dbReference>
<dbReference type="GO" id="GO:0005829">
    <property type="term" value="C:cytosol"/>
    <property type="evidence" value="ECO:0007669"/>
    <property type="project" value="TreeGrafter"/>
</dbReference>
<proteinExistence type="predicted"/>
<dbReference type="PRINTS" id="PR00033">
    <property type="entry name" value="HTHASNC"/>
</dbReference>
<dbReference type="Gene3D" id="1.10.10.10">
    <property type="entry name" value="Winged helix-like DNA-binding domain superfamily/Winged helix DNA-binding domain"/>
    <property type="match status" value="2"/>
</dbReference>
<dbReference type="GO" id="GO:0043565">
    <property type="term" value="F:sequence-specific DNA binding"/>
    <property type="evidence" value="ECO:0007669"/>
    <property type="project" value="InterPro"/>
</dbReference>
<dbReference type="InterPro" id="IPR000485">
    <property type="entry name" value="AsnC-type_HTH_dom"/>
</dbReference>
<name>A0A1H0QL75_9ACTN</name>
<reference evidence="5 6" key="1">
    <citation type="submission" date="2016-10" db="EMBL/GenBank/DDBJ databases">
        <authorList>
            <person name="de Groot N.N."/>
        </authorList>
    </citation>
    <scope>NUCLEOTIDE SEQUENCE [LARGE SCALE GENOMIC DNA]</scope>
    <source>
        <strain evidence="5 6">CGMCC 4.2022</strain>
    </source>
</reference>
<keyword evidence="2" id="KW-0238">DNA-binding</keyword>
<dbReference type="InterPro" id="IPR019888">
    <property type="entry name" value="Tscrpt_reg_AsnC-like"/>
</dbReference>
<evidence type="ECO:0000313" key="6">
    <source>
        <dbReference type="Proteomes" id="UP000199341"/>
    </source>
</evidence>
<dbReference type="STRING" id="310781.SAMN05216259_11927"/>
<dbReference type="SMART" id="SM00344">
    <property type="entry name" value="HTH_ASNC"/>
    <property type="match status" value="2"/>
</dbReference>
<dbReference type="SUPFAM" id="SSF46785">
    <property type="entry name" value="Winged helix' DNA-binding domain"/>
    <property type="match status" value="2"/>
</dbReference>
<keyword evidence="1" id="KW-0805">Transcription regulation</keyword>
<sequence length="360" mass="37421">MAPSLGVLPRRGLRAAPQWAKLDVMAHASADSVLSPGDQRLVAALQCDGRVSAERAAQVLGVSPATVRRRLHALIGDGVVRVVVSPVARPRGGGAAGALFLRIRVLRGKLDTIVAALAARDDIPFIDVTTSGDEIFAVARTEPGSRDPLVFRQLPSTQAVTALESATILHVFRVVSEWRHQVLSPAERAALDPAAAPPPEGAASPGPYGIEADAVEEALLDALAPDARLPAAALATRTGLPESTVRRRLARLAAQGRLVTQVLVDPRALGLAIEAKLLLHVAPDHLAAAGRALADHPAVHGAFATSGPSNLHAAAYFTDLAALYGFLSRDLTGLGITHVETAIVSRAVKRTPALAHPAVG</sequence>
<dbReference type="Gene3D" id="3.30.70.920">
    <property type="match status" value="1"/>
</dbReference>
<evidence type="ECO:0000313" key="5">
    <source>
        <dbReference type="EMBL" id="SDP18123.1"/>
    </source>
</evidence>
<dbReference type="InterPro" id="IPR036388">
    <property type="entry name" value="WH-like_DNA-bd_sf"/>
</dbReference>
<feature type="domain" description="HTH asnC-type" evidence="4">
    <location>
        <begin position="212"/>
        <end position="272"/>
    </location>
</feature>
<dbReference type="PANTHER" id="PTHR30154:SF34">
    <property type="entry name" value="TRANSCRIPTIONAL REGULATOR AZLB"/>
    <property type="match status" value="1"/>
</dbReference>
<gene>
    <name evidence="5" type="ORF">SAMN05216259_11927</name>
</gene>
<dbReference type="AlphaFoldDB" id="A0A1H0QL75"/>
<keyword evidence="6" id="KW-1185">Reference proteome</keyword>
<dbReference type="GO" id="GO:0043200">
    <property type="term" value="P:response to amino acid"/>
    <property type="evidence" value="ECO:0007669"/>
    <property type="project" value="TreeGrafter"/>
</dbReference>
<dbReference type="Pfam" id="PF01037">
    <property type="entry name" value="AsnC_trans_reg"/>
    <property type="match status" value="1"/>
</dbReference>
<evidence type="ECO:0000259" key="4">
    <source>
        <dbReference type="PROSITE" id="PS50956"/>
    </source>
</evidence>
<dbReference type="InterPro" id="IPR019887">
    <property type="entry name" value="Tscrpt_reg_AsnC/Lrp_C"/>
</dbReference>
<dbReference type="Pfam" id="PF13404">
    <property type="entry name" value="HTH_AsnC-type"/>
    <property type="match status" value="2"/>
</dbReference>
<evidence type="ECO:0000256" key="1">
    <source>
        <dbReference type="ARBA" id="ARBA00023015"/>
    </source>
</evidence>
<dbReference type="InterPro" id="IPR036390">
    <property type="entry name" value="WH_DNA-bd_sf"/>
</dbReference>
<dbReference type="EMBL" id="FNIE01000019">
    <property type="protein sequence ID" value="SDP18123.1"/>
    <property type="molecule type" value="Genomic_DNA"/>
</dbReference>
<evidence type="ECO:0000256" key="2">
    <source>
        <dbReference type="ARBA" id="ARBA00023125"/>
    </source>
</evidence>
<protein>
    <submittedName>
        <fullName evidence="5">Transcriptional regulator, AsnC family</fullName>
    </submittedName>
</protein>
<dbReference type="InterPro" id="IPR011008">
    <property type="entry name" value="Dimeric_a/b-barrel"/>
</dbReference>
<dbReference type="PROSITE" id="PS50956">
    <property type="entry name" value="HTH_ASNC_2"/>
    <property type="match status" value="1"/>
</dbReference>
<accession>A0A1H0QL75</accession>
<organism evidence="5 6">
    <name type="scientific">Actinacidiphila guanduensis</name>
    <dbReference type="NCBI Taxonomy" id="310781"/>
    <lineage>
        <taxon>Bacteria</taxon>
        <taxon>Bacillati</taxon>
        <taxon>Actinomycetota</taxon>
        <taxon>Actinomycetes</taxon>
        <taxon>Kitasatosporales</taxon>
        <taxon>Streptomycetaceae</taxon>
        <taxon>Actinacidiphila</taxon>
    </lineage>
</organism>
<dbReference type="PANTHER" id="PTHR30154">
    <property type="entry name" value="LEUCINE-RESPONSIVE REGULATORY PROTEIN"/>
    <property type="match status" value="1"/>
</dbReference>
<dbReference type="SUPFAM" id="SSF54909">
    <property type="entry name" value="Dimeric alpha+beta barrel"/>
    <property type="match status" value="1"/>
</dbReference>
<evidence type="ECO:0000256" key="3">
    <source>
        <dbReference type="ARBA" id="ARBA00023163"/>
    </source>
</evidence>